<dbReference type="PIRSF" id="PIRSF011560">
    <property type="entry name" value="ComK"/>
    <property type="match status" value="1"/>
</dbReference>
<reference evidence="1 2" key="1">
    <citation type="submission" date="2013-08" db="EMBL/GenBank/DDBJ databases">
        <authorList>
            <person name="Huang J."/>
            <person name="Wang G."/>
        </authorList>
    </citation>
    <scope>NUCLEOTIDE SEQUENCE [LARGE SCALE GENOMIC DNA]</scope>
    <source>
        <strain evidence="1 2">BH030004</strain>
    </source>
</reference>
<sequence length="174" mass="20032">MKMKAWRQYYEISPFTLAVLADERTDGKVISLVVEEEERFYVDQSPRRLMDQACKFYGSSLRGRQDGTKDVCGITHKAPIAVDPVSGMYFFPTNSPQNKYCSWIAHSHIDHAHKTSDNHTQITFKSGEVVMIDVSNGSIWNQIQRTAQFRYQLAERLQYIPKQSSFDQVAEPFA</sequence>
<dbReference type="Proteomes" id="UP000030403">
    <property type="component" value="Unassembled WGS sequence"/>
</dbReference>
<dbReference type="STRING" id="1385511.GCA_000425225_03739"/>
<name>A0A0A5FYK9_9BACI</name>
<dbReference type="EMBL" id="AVPF01000076">
    <property type="protein sequence ID" value="KGX83908.1"/>
    <property type="molecule type" value="Genomic_DNA"/>
</dbReference>
<dbReference type="InterPro" id="IPR010461">
    <property type="entry name" value="ComK"/>
</dbReference>
<dbReference type="AlphaFoldDB" id="A0A0A5FYK9"/>
<evidence type="ECO:0000313" key="2">
    <source>
        <dbReference type="Proteomes" id="UP000030403"/>
    </source>
</evidence>
<keyword evidence="2" id="KW-1185">Reference proteome</keyword>
<dbReference type="eggNOG" id="COG4903">
    <property type="taxonomic scope" value="Bacteria"/>
</dbReference>
<proteinExistence type="predicted"/>
<comment type="caution">
    <text evidence="1">The sequence shown here is derived from an EMBL/GenBank/DDBJ whole genome shotgun (WGS) entry which is preliminary data.</text>
</comment>
<dbReference type="RefSeq" id="WP_027447264.1">
    <property type="nucleotide sequence ID" value="NZ_AULJ01000055.1"/>
</dbReference>
<dbReference type="GO" id="GO:0030420">
    <property type="term" value="P:establishment of competence for transformation"/>
    <property type="evidence" value="ECO:0007669"/>
    <property type="project" value="InterPro"/>
</dbReference>
<protein>
    <submittedName>
        <fullName evidence="1">Competence protein</fullName>
    </submittedName>
</protein>
<gene>
    <name evidence="1" type="ORF">N783_20665</name>
</gene>
<evidence type="ECO:0000313" key="1">
    <source>
        <dbReference type="EMBL" id="KGX83908.1"/>
    </source>
</evidence>
<organism evidence="1 2">
    <name type="scientific">Pontibacillus marinus BH030004 = DSM 16465</name>
    <dbReference type="NCBI Taxonomy" id="1385511"/>
    <lineage>
        <taxon>Bacteria</taxon>
        <taxon>Bacillati</taxon>
        <taxon>Bacillota</taxon>
        <taxon>Bacilli</taxon>
        <taxon>Bacillales</taxon>
        <taxon>Bacillaceae</taxon>
        <taxon>Pontibacillus</taxon>
    </lineage>
</organism>
<accession>A0A0A5FYK9</accession>
<dbReference type="Pfam" id="PF06338">
    <property type="entry name" value="ComK"/>
    <property type="match status" value="1"/>
</dbReference>